<sequence>MSPARLVLACASALALAACASVPAFPTASVMPLAETGLVGATGDSADDPAIWVSPTDPAKSLILGTNKQEGLVVFALDGSEVQRLPLGPINNVDVRQDLGGPFDLAVASNDTQGISVFSIKRTTGEIAHINDIQTGKTEPYGICLGDGNSNPIAGVTYKDGTVELWKIEGEADGVTGKLLRSVKLATQLEGCVFDEVNGQLVIGEEGHGIWTLAYEEADSQPIELDTIAAGNGLVADVEGVSMWRGKDGKGWIVASAQEANRYVVYERQAPHTPMGAFMLVENTEAGVDGVTHTDGLDIVSAALPGYPRGLLAVQDDANPLKEQDQNFKMVSWADVEAALGLPLLDAE</sequence>
<dbReference type="GO" id="GO:0016158">
    <property type="term" value="F:inositol hexakisphosphate 3-phosphatase activity"/>
    <property type="evidence" value="ECO:0007669"/>
    <property type="project" value="InterPro"/>
</dbReference>
<dbReference type="Proteomes" id="UP000024942">
    <property type="component" value="Unassembled WGS sequence"/>
</dbReference>
<comment type="caution">
    <text evidence="3">The sequence shown here is derived from an EMBL/GenBank/DDBJ whole genome shotgun (WGS) entry which is preliminary data.</text>
</comment>
<dbReference type="eggNOG" id="COG4247">
    <property type="taxonomic scope" value="Bacteria"/>
</dbReference>
<dbReference type="InterPro" id="IPR003431">
    <property type="entry name" value="B-propeller_Phytase"/>
</dbReference>
<dbReference type="EMBL" id="ARYL01000014">
    <property type="protein sequence ID" value="KDA02469.1"/>
    <property type="molecule type" value="Genomic_DNA"/>
</dbReference>
<dbReference type="OrthoDB" id="8696437at2"/>
<reference evidence="3 4" key="1">
    <citation type="journal article" date="2014" name="Antonie Van Leeuwenhoek">
        <title>Hyphomonas beringensis sp. nov. and Hyphomonas chukchiensis sp. nov., isolated from surface seawater of the Bering Sea and Chukchi Sea.</title>
        <authorList>
            <person name="Li C."/>
            <person name="Lai Q."/>
            <person name="Li G."/>
            <person name="Dong C."/>
            <person name="Wang J."/>
            <person name="Liao Y."/>
            <person name="Shao Z."/>
        </authorList>
    </citation>
    <scope>NUCLEOTIDE SEQUENCE [LARGE SCALE GENOMIC DNA]</scope>
    <source>
        <strain evidence="3 4">SCH89</strain>
    </source>
</reference>
<dbReference type="PROSITE" id="PS51257">
    <property type="entry name" value="PROKAR_LIPOPROTEIN"/>
    <property type="match status" value="1"/>
</dbReference>
<evidence type="ECO:0000256" key="1">
    <source>
        <dbReference type="SAM" id="SignalP"/>
    </source>
</evidence>
<evidence type="ECO:0000259" key="2">
    <source>
        <dbReference type="PROSITE" id="PS51662"/>
    </source>
</evidence>
<evidence type="ECO:0000313" key="3">
    <source>
        <dbReference type="EMBL" id="KDA02469.1"/>
    </source>
</evidence>
<dbReference type="PROSITE" id="PS51662">
    <property type="entry name" value="BP_PHYTASE"/>
    <property type="match status" value="1"/>
</dbReference>
<feature type="domain" description="BPP" evidence="2">
    <location>
        <begin position="20"/>
        <end position="340"/>
    </location>
</feature>
<keyword evidence="4" id="KW-1185">Reference proteome</keyword>
<organism evidence="3 4">
    <name type="scientific">Hyphomonas oceanitis SCH89</name>
    <dbReference type="NCBI Taxonomy" id="1280953"/>
    <lineage>
        <taxon>Bacteria</taxon>
        <taxon>Pseudomonadati</taxon>
        <taxon>Pseudomonadota</taxon>
        <taxon>Alphaproteobacteria</taxon>
        <taxon>Hyphomonadales</taxon>
        <taxon>Hyphomonadaceae</taxon>
        <taxon>Hyphomonas</taxon>
    </lineage>
</organism>
<dbReference type="PATRIC" id="fig|1280953.3.peg.2170"/>
<accession>A0A059G6Y3</accession>
<dbReference type="STRING" id="1280953.HOC_10754"/>
<dbReference type="Gene3D" id="2.120.10.30">
    <property type="entry name" value="TolB, C-terminal domain"/>
    <property type="match status" value="1"/>
</dbReference>
<dbReference type="SUPFAM" id="SSF50956">
    <property type="entry name" value="Thermostable phytase (3-phytase)"/>
    <property type="match status" value="1"/>
</dbReference>
<dbReference type="AlphaFoldDB" id="A0A059G6Y3"/>
<dbReference type="InterPro" id="IPR011042">
    <property type="entry name" value="6-blade_b-propeller_TolB-like"/>
</dbReference>
<name>A0A059G6Y3_9PROT</name>
<dbReference type="Pfam" id="PF02333">
    <property type="entry name" value="Phytase"/>
    <property type="match status" value="1"/>
</dbReference>
<feature type="chain" id="PRO_5001578567" evidence="1">
    <location>
        <begin position="21"/>
        <end position="348"/>
    </location>
</feature>
<protein>
    <submittedName>
        <fullName evidence="3">3-phytase</fullName>
    </submittedName>
</protein>
<gene>
    <name evidence="3" type="ORF">HOC_10754</name>
</gene>
<dbReference type="RefSeq" id="WP_035538336.1">
    <property type="nucleotide sequence ID" value="NZ_ARYL01000014.1"/>
</dbReference>
<feature type="signal peptide" evidence="1">
    <location>
        <begin position="1"/>
        <end position="20"/>
    </location>
</feature>
<proteinExistence type="predicted"/>
<evidence type="ECO:0000313" key="4">
    <source>
        <dbReference type="Proteomes" id="UP000024942"/>
    </source>
</evidence>
<keyword evidence="1" id="KW-0732">Signal</keyword>